<evidence type="ECO:0000313" key="2">
    <source>
        <dbReference type="EMBL" id="RKN83341.1"/>
    </source>
</evidence>
<keyword evidence="1" id="KW-0812">Transmembrane</keyword>
<name>A0A3B0CE77_9FLAO</name>
<organism evidence="2 3">
    <name type="scientific">Ulvibacterium marinum</name>
    <dbReference type="NCBI Taxonomy" id="2419782"/>
    <lineage>
        <taxon>Bacteria</taxon>
        <taxon>Pseudomonadati</taxon>
        <taxon>Bacteroidota</taxon>
        <taxon>Flavobacteriia</taxon>
        <taxon>Flavobacteriales</taxon>
        <taxon>Flavobacteriaceae</taxon>
        <taxon>Ulvibacterium</taxon>
    </lineage>
</organism>
<dbReference type="RefSeq" id="WP_120710548.1">
    <property type="nucleotide sequence ID" value="NZ_CANMKH010000008.1"/>
</dbReference>
<feature type="transmembrane region" description="Helical" evidence="1">
    <location>
        <begin position="54"/>
        <end position="76"/>
    </location>
</feature>
<evidence type="ECO:0000256" key="1">
    <source>
        <dbReference type="SAM" id="Phobius"/>
    </source>
</evidence>
<dbReference type="Pfam" id="PF08592">
    <property type="entry name" value="Anthrone_oxy"/>
    <property type="match status" value="1"/>
</dbReference>
<dbReference type="InterPro" id="IPR013901">
    <property type="entry name" value="Anthrone_oxy"/>
</dbReference>
<sequence>MEINFKIVVLLTGILFTGLTAGLCFTWSNAITPGIGRLDDLGFLQSFQAMNREIINSSFLIAFFGPAILLFINAFLHQNAHPTTFWSYLIAAILFFIGIGLITVFKNVPLNEILDKTVLENLSAIELKELRTKFEQPWNRWHIQRTIASFTSFALLLIGLIYSKF</sequence>
<reference evidence="2 3" key="1">
    <citation type="submission" date="2018-10" db="EMBL/GenBank/DDBJ databases">
        <title>Ulvibacterium marinum gen. nov., sp. nov., a novel marine bacterium of the family Flavobacteriaceae, isolated from a culture of the green alga Ulva prolifera.</title>
        <authorList>
            <person name="Zhang Z."/>
        </authorList>
    </citation>
    <scope>NUCLEOTIDE SEQUENCE [LARGE SCALE GENOMIC DNA]</scope>
    <source>
        <strain evidence="2 3">CCMM003</strain>
    </source>
</reference>
<dbReference type="Proteomes" id="UP000276603">
    <property type="component" value="Unassembled WGS sequence"/>
</dbReference>
<gene>
    <name evidence="2" type="ORF">D7Z94_05825</name>
</gene>
<dbReference type="AlphaFoldDB" id="A0A3B0CE77"/>
<keyword evidence="1" id="KW-1133">Transmembrane helix</keyword>
<accession>A0A3B0CE77</accession>
<feature type="transmembrane region" description="Helical" evidence="1">
    <location>
        <begin position="143"/>
        <end position="162"/>
    </location>
</feature>
<proteinExistence type="predicted"/>
<comment type="caution">
    <text evidence="2">The sequence shown here is derived from an EMBL/GenBank/DDBJ whole genome shotgun (WGS) entry which is preliminary data.</text>
</comment>
<feature type="transmembrane region" description="Helical" evidence="1">
    <location>
        <begin position="85"/>
        <end position="105"/>
    </location>
</feature>
<evidence type="ECO:0000313" key="3">
    <source>
        <dbReference type="Proteomes" id="UP000276603"/>
    </source>
</evidence>
<dbReference type="OrthoDB" id="772592at2"/>
<dbReference type="EMBL" id="RBCJ01000001">
    <property type="protein sequence ID" value="RKN83341.1"/>
    <property type="molecule type" value="Genomic_DNA"/>
</dbReference>
<protein>
    <submittedName>
        <fullName evidence="2">DUF1772 domain-containing protein</fullName>
    </submittedName>
</protein>
<keyword evidence="3" id="KW-1185">Reference proteome</keyword>
<keyword evidence="1" id="KW-0472">Membrane</keyword>